<evidence type="ECO:0000313" key="5">
    <source>
        <dbReference type="Proteomes" id="UP001165082"/>
    </source>
</evidence>
<dbReference type="GO" id="GO:0005524">
    <property type="term" value="F:ATP binding"/>
    <property type="evidence" value="ECO:0007669"/>
    <property type="project" value="UniProtKB-KW"/>
</dbReference>
<reference evidence="4" key="1">
    <citation type="submission" date="2022-07" db="EMBL/GenBank/DDBJ databases">
        <title>Genome analysis of Parmales, a sister group of diatoms, reveals the evolutionary specialization of diatoms from phago-mixotrophs to photoautotrophs.</title>
        <authorList>
            <person name="Ban H."/>
            <person name="Sato S."/>
            <person name="Yoshikawa S."/>
            <person name="Kazumasa Y."/>
            <person name="Nakamura Y."/>
            <person name="Ichinomiya M."/>
            <person name="Saitoh K."/>
            <person name="Sato N."/>
            <person name="Blanc-Mathieu R."/>
            <person name="Endo H."/>
            <person name="Kuwata A."/>
            <person name="Ogata H."/>
        </authorList>
    </citation>
    <scope>NUCLEOTIDE SEQUENCE</scope>
</reference>
<dbReference type="SUPFAM" id="SSF52540">
    <property type="entry name" value="P-loop containing nucleoside triphosphate hydrolases"/>
    <property type="match status" value="1"/>
</dbReference>
<dbReference type="PANTHER" id="PTHR10695:SF46">
    <property type="entry name" value="BIFUNCTIONAL COENZYME A SYNTHASE-RELATED"/>
    <property type="match status" value="1"/>
</dbReference>
<evidence type="ECO:0000256" key="1">
    <source>
        <dbReference type="ARBA" id="ARBA00022741"/>
    </source>
</evidence>
<dbReference type="PROSITE" id="PS51219">
    <property type="entry name" value="DPCK"/>
    <property type="match status" value="1"/>
</dbReference>
<feature type="transmembrane region" description="Helical" evidence="3">
    <location>
        <begin position="33"/>
        <end position="53"/>
    </location>
</feature>
<dbReference type="AlphaFoldDB" id="A0A9W6ZTN4"/>
<comment type="caution">
    <text evidence="4">The sequence shown here is derived from an EMBL/GenBank/DDBJ whole genome shotgun (WGS) entry which is preliminary data.</text>
</comment>
<protein>
    <recommendedName>
        <fullName evidence="6">Dephospho-CoA kinase</fullName>
    </recommendedName>
</protein>
<proteinExistence type="predicted"/>
<dbReference type="InterPro" id="IPR001977">
    <property type="entry name" value="Depp_CoAkinase"/>
</dbReference>
<keyword evidence="3" id="KW-1133">Transmembrane helix</keyword>
<sequence>MTIQIIATIISSLITGFILTRFGYRLGVSDNKIIASLSPLLPLLLLLPLPFLLTSFTDSHHLLDYLILLLHYYSLRLGSSLQPIGLTGSIATGKSTVSTMLRSTYSQPIVDVDSIAHSILLPSHPLGAYAEVVSAFGTGILSSGPSSTIDRTALGAVIFSDASKRRVLNKITHPKIRRCMLWGMVHGKVVRGERQVWVDVPLLFESPGLRYLFGAIVLVSTTKELQRE</sequence>
<keyword evidence="1" id="KW-0547">Nucleotide-binding</keyword>
<dbReference type="PANTHER" id="PTHR10695">
    <property type="entry name" value="DEPHOSPHO-COA KINASE-RELATED"/>
    <property type="match status" value="1"/>
</dbReference>
<evidence type="ECO:0000256" key="2">
    <source>
        <dbReference type="ARBA" id="ARBA00022840"/>
    </source>
</evidence>
<dbReference type="OrthoDB" id="247245at2759"/>
<feature type="non-terminal residue" evidence="4">
    <location>
        <position position="1"/>
    </location>
</feature>
<gene>
    <name evidence="4" type="ORF">TrRE_jg3505</name>
</gene>
<dbReference type="NCBIfam" id="TIGR00152">
    <property type="entry name" value="dephospho-CoA kinase"/>
    <property type="match status" value="1"/>
</dbReference>
<organism evidence="4 5">
    <name type="scientific">Triparma retinervis</name>
    <dbReference type="NCBI Taxonomy" id="2557542"/>
    <lineage>
        <taxon>Eukaryota</taxon>
        <taxon>Sar</taxon>
        <taxon>Stramenopiles</taxon>
        <taxon>Ochrophyta</taxon>
        <taxon>Bolidophyceae</taxon>
        <taxon>Parmales</taxon>
        <taxon>Triparmaceae</taxon>
        <taxon>Triparma</taxon>
    </lineage>
</organism>
<dbReference type="Pfam" id="PF01121">
    <property type="entry name" value="CoaE"/>
    <property type="match status" value="1"/>
</dbReference>
<dbReference type="GO" id="GO:0004140">
    <property type="term" value="F:dephospho-CoA kinase activity"/>
    <property type="evidence" value="ECO:0007669"/>
    <property type="project" value="InterPro"/>
</dbReference>
<evidence type="ECO:0000256" key="3">
    <source>
        <dbReference type="SAM" id="Phobius"/>
    </source>
</evidence>
<evidence type="ECO:0000313" key="4">
    <source>
        <dbReference type="EMBL" id="GMH60267.1"/>
    </source>
</evidence>
<accession>A0A9W6ZTN4</accession>
<keyword evidence="2" id="KW-0067">ATP-binding</keyword>
<keyword evidence="5" id="KW-1185">Reference proteome</keyword>
<dbReference type="Gene3D" id="3.40.50.300">
    <property type="entry name" value="P-loop containing nucleotide triphosphate hydrolases"/>
    <property type="match status" value="1"/>
</dbReference>
<dbReference type="Proteomes" id="UP001165082">
    <property type="component" value="Unassembled WGS sequence"/>
</dbReference>
<name>A0A9W6ZTN4_9STRA</name>
<feature type="transmembrane region" description="Helical" evidence="3">
    <location>
        <begin position="6"/>
        <end position="24"/>
    </location>
</feature>
<keyword evidence="3" id="KW-0472">Membrane</keyword>
<dbReference type="GO" id="GO:0015937">
    <property type="term" value="P:coenzyme A biosynthetic process"/>
    <property type="evidence" value="ECO:0007669"/>
    <property type="project" value="InterPro"/>
</dbReference>
<evidence type="ECO:0008006" key="6">
    <source>
        <dbReference type="Google" id="ProtNLM"/>
    </source>
</evidence>
<keyword evidence="3" id="KW-0812">Transmembrane</keyword>
<dbReference type="EMBL" id="BRXZ01002350">
    <property type="protein sequence ID" value="GMH60267.1"/>
    <property type="molecule type" value="Genomic_DNA"/>
</dbReference>
<dbReference type="InterPro" id="IPR027417">
    <property type="entry name" value="P-loop_NTPase"/>
</dbReference>
<dbReference type="CDD" id="cd02022">
    <property type="entry name" value="DPCK"/>
    <property type="match status" value="1"/>
</dbReference>